<name>A0ABQ5DTP5_9ASTR</name>
<feature type="region of interest" description="Disordered" evidence="1">
    <location>
        <begin position="35"/>
        <end position="127"/>
    </location>
</feature>
<evidence type="ECO:0000256" key="1">
    <source>
        <dbReference type="SAM" id="MobiDB-lite"/>
    </source>
</evidence>
<evidence type="ECO:0008006" key="4">
    <source>
        <dbReference type="Google" id="ProtNLM"/>
    </source>
</evidence>
<feature type="compositionally biased region" description="Polar residues" evidence="1">
    <location>
        <begin position="390"/>
        <end position="401"/>
    </location>
</feature>
<gene>
    <name evidence="2" type="ORF">Tco_0951037</name>
</gene>
<comment type="caution">
    <text evidence="2">The sequence shown here is derived from an EMBL/GenBank/DDBJ whole genome shotgun (WGS) entry which is preliminary data.</text>
</comment>
<feature type="region of interest" description="Disordered" evidence="1">
    <location>
        <begin position="380"/>
        <end position="413"/>
    </location>
</feature>
<evidence type="ECO:0000313" key="2">
    <source>
        <dbReference type="EMBL" id="GJT42322.1"/>
    </source>
</evidence>
<evidence type="ECO:0000313" key="3">
    <source>
        <dbReference type="Proteomes" id="UP001151760"/>
    </source>
</evidence>
<protein>
    <recommendedName>
        <fullName evidence="4">Reverse transcriptase Ty1/copia-type domain-containing protein</fullName>
    </recommendedName>
</protein>
<keyword evidence="3" id="KW-1185">Reference proteome</keyword>
<sequence length="413" mass="47407">MTKTKSFEQNSKHKALYHALMESILEDEDAIDKGVTDKLKKRKPNDDRDEGPPAGPDQGLKRKKTGKEIKPSKKAKSTGTSKGTTMSQPKSTGKSAQAEETVFEAGDTQVPQDLGEDTGNTNEPPIVNVDLKDWFKKPKMAPTPDPKWNEGKSIENKPTQKWICGLAKAEKPSKKFDDLMSTPIDFSAFVMNRLQINDLTQGDRYPFDLSKPLPLVKSRNRQIVPVDYFLYLQEESTSRTYTTSLTKTKAAKYDLRGIEDMVPNLWSLIKVEYDKHTLLVTNVKVNIWYGYGYLEEIKVRRSDPKLYKFKEGDFSQLYLNDIENMLLLIVLYRFFNLEGDVIVHFADALCMFTRRIVIQKRVEDLQLVVESYQNNLNISKPRTRKEDLSQRSPYTTLSNPQGVIYKDKLNRKD</sequence>
<reference evidence="2" key="1">
    <citation type="journal article" date="2022" name="Int. J. Mol. Sci.">
        <title>Draft Genome of Tanacetum Coccineum: Genomic Comparison of Closely Related Tanacetum-Family Plants.</title>
        <authorList>
            <person name="Yamashiro T."/>
            <person name="Shiraishi A."/>
            <person name="Nakayama K."/>
            <person name="Satake H."/>
        </authorList>
    </citation>
    <scope>NUCLEOTIDE SEQUENCE</scope>
</reference>
<feature type="compositionally biased region" description="Low complexity" evidence="1">
    <location>
        <begin position="77"/>
        <end position="87"/>
    </location>
</feature>
<dbReference type="Proteomes" id="UP001151760">
    <property type="component" value="Unassembled WGS sequence"/>
</dbReference>
<accession>A0ABQ5DTP5</accession>
<dbReference type="EMBL" id="BQNB010015636">
    <property type="protein sequence ID" value="GJT42322.1"/>
    <property type="molecule type" value="Genomic_DNA"/>
</dbReference>
<proteinExistence type="predicted"/>
<reference evidence="2" key="2">
    <citation type="submission" date="2022-01" db="EMBL/GenBank/DDBJ databases">
        <authorList>
            <person name="Yamashiro T."/>
            <person name="Shiraishi A."/>
            <person name="Satake H."/>
            <person name="Nakayama K."/>
        </authorList>
    </citation>
    <scope>NUCLEOTIDE SEQUENCE</scope>
</reference>
<organism evidence="2 3">
    <name type="scientific">Tanacetum coccineum</name>
    <dbReference type="NCBI Taxonomy" id="301880"/>
    <lineage>
        <taxon>Eukaryota</taxon>
        <taxon>Viridiplantae</taxon>
        <taxon>Streptophyta</taxon>
        <taxon>Embryophyta</taxon>
        <taxon>Tracheophyta</taxon>
        <taxon>Spermatophyta</taxon>
        <taxon>Magnoliopsida</taxon>
        <taxon>eudicotyledons</taxon>
        <taxon>Gunneridae</taxon>
        <taxon>Pentapetalae</taxon>
        <taxon>asterids</taxon>
        <taxon>campanulids</taxon>
        <taxon>Asterales</taxon>
        <taxon>Asteraceae</taxon>
        <taxon>Asteroideae</taxon>
        <taxon>Anthemideae</taxon>
        <taxon>Anthemidinae</taxon>
        <taxon>Tanacetum</taxon>
    </lineage>
</organism>